<sequence length="202" mass="22676">MNVIIAGVTGSIGRTVLNEALKSNRHENFSDYPDELMRDLAGAEACIWAVEPRASRSNASSARLLCMEQPLNAAVAFVESLAPVMLGDRKFRFVFLSGTAAERFNYRALFSSRRIQRIRKRGEQFLLRIQRENPSRISVQIARPSRILDTEGSLLNSLMVKLRGFMSVEQVAQSLLLLATYNYGGHIFDADRLIDIVNQELA</sequence>
<dbReference type="InParanoid" id="A0A7C8MPN2"/>
<dbReference type="Proteomes" id="UP000481858">
    <property type="component" value="Unassembled WGS sequence"/>
</dbReference>
<evidence type="ECO:0000313" key="2">
    <source>
        <dbReference type="Proteomes" id="UP000481858"/>
    </source>
</evidence>
<reference evidence="1 2" key="1">
    <citation type="submission" date="2019-12" db="EMBL/GenBank/DDBJ databases">
        <title>Draft genome sequence of the ascomycete Xylaria multiplex DSM 110363.</title>
        <authorList>
            <person name="Buettner E."/>
            <person name="Kellner H."/>
        </authorList>
    </citation>
    <scope>NUCLEOTIDE SEQUENCE [LARGE SCALE GENOMIC DNA]</scope>
    <source>
        <strain evidence="1 2">DSM 110363</strain>
    </source>
</reference>
<keyword evidence="2" id="KW-1185">Reference proteome</keyword>
<dbReference type="SUPFAM" id="SSF51735">
    <property type="entry name" value="NAD(P)-binding Rossmann-fold domains"/>
    <property type="match status" value="1"/>
</dbReference>
<gene>
    <name evidence="1" type="ORF">GQX73_g7919</name>
</gene>
<comment type="caution">
    <text evidence="1">The sequence shown here is derived from an EMBL/GenBank/DDBJ whole genome shotgun (WGS) entry which is preliminary data.</text>
</comment>
<dbReference type="Gene3D" id="3.40.50.720">
    <property type="entry name" value="NAD(P)-binding Rossmann-like Domain"/>
    <property type="match status" value="1"/>
</dbReference>
<dbReference type="AlphaFoldDB" id="A0A7C8MPN2"/>
<evidence type="ECO:0000313" key="1">
    <source>
        <dbReference type="EMBL" id="KAF2965653.1"/>
    </source>
</evidence>
<dbReference type="OrthoDB" id="3535423at2759"/>
<evidence type="ECO:0008006" key="3">
    <source>
        <dbReference type="Google" id="ProtNLM"/>
    </source>
</evidence>
<dbReference type="InterPro" id="IPR036291">
    <property type="entry name" value="NAD(P)-bd_dom_sf"/>
</dbReference>
<organism evidence="1 2">
    <name type="scientific">Xylaria multiplex</name>
    <dbReference type="NCBI Taxonomy" id="323545"/>
    <lineage>
        <taxon>Eukaryota</taxon>
        <taxon>Fungi</taxon>
        <taxon>Dikarya</taxon>
        <taxon>Ascomycota</taxon>
        <taxon>Pezizomycotina</taxon>
        <taxon>Sordariomycetes</taxon>
        <taxon>Xylariomycetidae</taxon>
        <taxon>Xylariales</taxon>
        <taxon>Xylariaceae</taxon>
        <taxon>Xylaria</taxon>
    </lineage>
</organism>
<name>A0A7C8MPN2_9PEZI</name>
<proteinExistence type="predicted"/>
<protein>
    <recommendedName>
        <fullName evidence="3">NAD(P)-binding domain-containing protein</fullName>
    </recommendedName>
</protein>
<accession>A0A7C8MPN2</accession>
<dbReference type="EMBL" id="WUBL01000109">
    <property type="protein sequence ID" value="KAF2965653.1"/>
    <property type="molecule type" value="Genomic_DNA"/>
</dbReference>